<keyword evidence="1" id="KW-1133">Transmembrane helix</keyword>
<feature type="transmembrane region" description="Helical" evidence="1">
    <location>
        <begin position="121"/>
        <end position="143"/>
    </location>
</feature>
<evidence type="ECO:0000313" key="2">
    <source>
        <dbReference type="EMBL" id="AMJ41230.1"/>
    </source>
</evidence>
<keyword evidence="1" id="KW-0472">Membrane</keyword>
<dbReference type="Proteomes" id="UP000068026">
    <property type="component" value="Chromosome"/>
</dbReference>
<keyword evidence="1" id="KW-0812">Transmembrane</keyword>
<organism evidence="2 3">
    <name type="scientific">Anaerotignum propionicum DSM 1682</name>
    <dbReference type="NCBI Taxonomy" id="991789"/>
    <lineage>
        <taxon>Bacteria</taxon>
        <taxon>Bacillati</taxon>
        <taxon>Bacillota</taxon>
        <taxon>Clostridia</taxon>
        <taxon>Lachnospirales</taxon>
        <taxon>Anaerotignaceae</taxon>
        <taxon>Anaerotignum</taxon>
    </lineage>
</organism>
<feature type="transmembrane region" description="Helical" evidence="1">
    <location>
        <begin position="150"/>
        <end position="172"/>
    </location>
</feature>
<dbReference type="EMBL" id="CP014223">
    <property type="protein sequence ID" value="AMJ41230.1"/>
    <property type="molecule type" value="Genomic_DNA"/>
</dbReference>
<reference evidence="2 3" key="1">
    <citation type="journal article" date="2016" name="Genome Announc.">
        <title>Complete Genome Sequence of the Amino Acid-Fermenting Clostridium propionicum X2 (DSM 1682).</title>
        <authorList>
            <person name="Poehlein A."/>
            <person name="Schlien K."/>
            <person name="Chowdhury N.P."/>
            <person name="Gottschalk G."/>
            <person name="Buckel W."/>
            <person name="Daniel R."/>
        </authorList>
    </citation>
    <scope>NUCLEOTIDE SEQUENCE [LARGE SCALE GENOMIC DNA]</scope>
    <source>
        <strain evidence="2 3">X2</strain>
    </source>
</reference>
<gene>
    <name evidence="2" type="ORF">CPRO_16400</name>
</gene>
<name>A0ABM5YAX9_ANAPI</name>
<proteinExistence type="predicted"/>
<protein>
    <submittedName>
        <fullName evidence="2">Uncharacterized protein</fullName>
    </submittedName>
</protein>
<dbReference type="RefSeq" id="WP_066050073.1">
    <property type="nucleotide sequence ID" value="NZ_CP014223.1"/>
</dbReference>
<evidence type="ECO:0000256" key="1">
    <source>
        <dbReference type="SAM" id="Phobius"/>
    </source>
</evidence>
<accession>A0ABM5YAX9</accession>
<sequence>MIEFSIPLILSGTLQQLYNWADAFIIGNANEELALATIGATSTVNLYIMVITGLSLGLSILFHKNLAVKKSLPYQNTCNFFNASGHRLCPSKNLFHRIANFYIVFGLATAVRGYLEAIGDVLYSSIAGILSLLSPILISYSLAGFFDNMIIVYAEAFSWGVLLVLYLLRMIWKKLNFRISK</sequence>
<reference evidence="3" key="2">
    <citation type="submission" date="2016-01" db="EMBL/GenBank/DDBJ databases">
        <authorList>
            <person name="Poehlein A."/>
            <person name="Schlien K."/>
            <person name="Gottschalk G."/>
            <person name="Buckel W."/>
            <person name="Daniel R."/>
        </authorList>
    </citation>
    <scope>NUCLEOTIDE SEQUENCE [LARGE SCALE GENOMIC DNA]</scope>
    <source>
        <strain evidence="3">X2</strain>
    </source>
</reference>
<keyword evidence="3" id="KW-1185">Reference proteome</keyword>
<feature type="transmembrane region" description="Helical" evidence="1">
    <location>
        <begin position="44"/>
        <end position="62"/>
    </location>
</feature>
<feature type="transmembrane region" description="Helical" evidence="1">
    <location>
        <begin position="94"/>
        <end position="115"/>
    </location>
</feature>
<evidence type="ECO:0000313" key="3">
    <source>
        <dbReference type="Proteomes" id="UP000068026"/>
    </source>
</evidence>